<keyword evidence="1" id="KW-0805">Transcription regulation</keyword>
<comment type="caution">
    <text evidence="6">The sequence shown here is derived from an EMBL/GenBank/DDBJ whole genome shotgun (WGS) entry which is preliminary data.</text>
</comment>
<dbReference type="InterPro" id="IPR036390">
    <property type="entry name" value="WH_DNA-bd_sf"/>
</dbReference>
<evidence type="ECO:0000256" key="3">
    <source>
        <dbReference type="ARBA" id="ARBA00023163"/>
    </source>
</evidence>
<dbReference type="PANTHER" id="PTHR30136">
    <property type="entry name" value="HELIX-TURN-HELIX TRANSCRIPTIONAL REGULATOR, ICLR FAMILY"/>
    <property type="match status" value="1"/>
</dbReference>
<dbReference type="InterPro" id="IPR005471">
    <property type="entry name" value="Tscrpt_reg_IclR_N"/>
</dbReference>
<organism evidence="6 7">
    <name type="scientific">Arthrobacter hankyongi</name>
    <dbReference type="NCBI Taxonomy" id="2904801"/>
    <lineage>
        <taxon>Bacteria</taxon>
        <taxon>Bacillati</taxon>
        <taxon>Actinomycetota</taxon>
        <taxon>Actinomycetes</taxon>
        <taxon>Micrococcales</taxon>
        <taxon>Micrococcaceae</taxon>
        <taxon>Arthrobacter</taxon>
    </lineage>
</organism>
<reference evidence="6" key="1">
    <citation type="submission" date="2022-01" db="EMBL/GenBank/DDBJ databases">
        <authorList>
            <person name="Jo J.-H."/>
            <person name="Im W.-T."/>
        </authorList>
    </citation>
    <scope>NUCLEOTIDE SEQUENCE</scope>
    <source>
        <strain evidence="6">I2-34</strain>
    </source>
</reference>
<dbReference type="PANTHER" id="PTHR30136:SF24">
    <property type="entry name" value="HTH-TYPE TRANSCRIPTIONAL REPRESSOR ALLR"/>
    <property type="match status" value="1"/>
</dbReference>
<keyword evidence="7" id="KW-1185">Reference proteome</keyword>
<evidence type="ECO:0000256" key="1">
    <source>
        <dbReference type="ARBA" id="ARBA00023015"/>
    </source>
</evidence>
<dbReference type="InterPro" id="IPR050707">
    <property type="entry name" value="HTH_MetabolicPath_Reg"/>
</dbReference>
<dbReference type="EMBL" id="JAKLTQ010000002">
    <property type="protein sequence ID" value="MCG2621105.1"/>
    <property type="molecule type" value="Genomic_DNA"/>
</dbReference>
<protein>
    <submittedName>
        <fullName evidence="6">IclR family transcriptional regulator</fullName>
    </submittedName>
</protein>
<name>A0ABS9L344_9MICC</name>
<dbReference type="RefSeq" id="WP_237818212.1">
    <property type="nucleotide sequence ID" value="NZ_JAKLTQ010000002.1"/>
</dbReference>
<evidence type="ECO:0000313" key="6">
    <source>
        <dbReference type="EMBL" id="MCG2621105.1"/>
    </source>
</evidence>
<proteinExistence type="predicted"/>
<dbReference type="PROSITE" id="PS51078">
    <property type="entry name" value="ICLR_ED"/>
    <property type="match status" value="1"/>
</dbReference>
<sequence length="257" mass="27032">MRTAEWNSSSSVLERAALILGAFQVQDRTLGVSELARRTGLAKSTVSRLTTELVRLQYLERHGQSLRLGLALFELGQLAATPKELRRRAIAFMADLRNATGQTIHLALLDGTEVVYIEILRGKGTPPLPSRVGGRLPAHATAVGKAMLAFSAPEVLDQVIAGGLPRVGPDTITDEAALRKALAEIAADGVAYERNESAPDSFCAASPVLDAGGALVAALSVSAKVGHLDVHRVAPAVRTAALALGRQLPRNSVLAEG</sequence>
<dbReference type="Gene3D" id="3.30.450.40">
    <property type="match status" value="1"/>
</dbReference>
<evidence type="ECO:0000256" key="2">
    <source>
        <dbReference type="ARBA" id="ARBA00023125"/>
    </source>
</evidence>
<keyword evidence="3" id="KW-0804">Transcription</keyword>
<evidence type="ECO:0000259" key="5">
    <source>
        <dbReference type="PROSITE" id="PS51078"/>
    </source>
</evidence>
<dbReference type="Gene3D" id="1.10.10.10">
    <property type="entry name" value="Winged helix-like DNA-binding domain superfamily/Winged helix DNA-binding domain"/>
    <property type="match status" value="1"/>
</dbReference>
<accession>A0ABS9L344</accession>
<dbReference type="InterPro" id="IPR036388">
    <property type="entry name" value="WH-like_DNA-bd_sf"/>
</dbReference>
<feature type="domain" description="HTH iclR-type" evidence="4">
    <location>
        <begin position="10"/>
        <end position="70"/>
    </location>
</feature>
<keyword evidence="2" id="KW-0238">DNA-binding</keyword>
<dbReference type="InterPro" id="IPR014757">
    <property type="entry name" value="Tscrpt_reg_IclR_C"/>
</dbReference>
<feature type="domain" description="IclR-ED" evidence="5">
    <location>
        <begin position="71"/>
        <end position="250"/>
    </location>
</feature>
<dbReference type="PROSITE" id="PS51077">
    <property type="entry name" value="HTH_ICLR"/>
    <property type="match status" value="1"/>
</dbReference>
<dbReference type="Pfam" id="PF09339">
    <property type="entry name" value="HTH_IclR"/>
    <property type="match status" value="1"/>
</dbReference>
<dbReference type="InterPro" id="IPR029016">
    <property type="entry name" value="GAF-like_dom_sf"/>
</dbReference>
<dbReference type="Pfam" id="PF01614">
    <property type="entry name" value="IclR_C"/>
    <property type="match status" value="1"/>
</dbReference>
<gene>
    <name evidence="6" type="ORF">LVY72_04150</name>
</gene>
<dbReference type="SMART" id="SM00346">
    <property type="entry name" value="HTH_ICLR"/>
    <property type="match status" value="1"/>
</dbReference>
<evidence type="ECO:0000259" key="4">
    <source>
        <dbReference type="PROSITE" id="PS51077"/>
    </source>
</evidence>
<dbReference type="SUPFAM" id="SSF55781">
    <property type="entry name" value="GAF domain-like"/>
    <property type="match status" value="1"/>
</dbReference>
<dbReference type="SUPFAM" id="SSF46785">
    <property type="entry name" value="Winged helix' DNA-binding domain"/>
    <property type="match status" value="1"/>
</dbReference>
<evidence type="ECO:0000313" key="7">
    <source>
        <dbReference type="Proteomes" id="UP001165368"/>
    </source>
</evidence>
<dbReference type="Proteomes" id="UP001165368">
    <property type="component" value="Unassembled WGS sequence"/>
</dbReference>